<organism evidence="10 11">
    <name type="scientific">Parascedosporium putredinis</name>
    <dbReference type="NCBI Taxonomy" id="1442378"/>
    <lineage>
        <taxon>Eukaryota</taxon>
        <taxon>Fungi</taxon>
        <taxon>Dikarya</taxon>
        <taxon>Ascomycota</taxon>
        <taxon>Pezizomycotina</taxon>
        <taxon>Sordariomycetes</taxon>
        <taxon>Hypocreomycetidae</taxon>
        <taxon>Microascales</taxon>
        <taxon>Microascaceae</taxon>
        <taxon>Parascedosporium</taxon>
    </lineage>
</organism>
<feature type="transmembrane region" description="Helical" evidence="8">
    <location>
        <begin position="430"/>
        <end position="448"/>
    </location>
</feature>
<keyword evidence="3 7" id="KW-0813">Transport</keyword>
<comment type="caution">
    <text evidence="10">The sequence shown here is derived from an EMBL/GenBank/DDBJ whole genome shotgun (WGS) entry which is preliminary data.</text>
</comment>
<dbReference type="PROSITE" id="PS50850">
    <property type="entry name" value="MFS"/>
    <property type="match status" value="1"/>
</dbReference>
<dbReference type="Gene3D" id="1.20.1250.20">
    <property type="entry name" value="MFS general substrate transporter like domains"/>
    <property type="match status" value="1"/>
</dbReference>
<dbReference type="GO" id="GO:0005351">
    <property type="term" value="F:carbohydrate:proton symporter activity"/>
    <property type="evidence" value="ECO:0007669"/>
    <property type="project" value="TreeGrafter"/>
</dbReference>
<dbReference type="GO" id="GO:0016020">
    <property type="term" value="C:membrane"/>
    <property type="evidence" value="ECO:0007669"/>
    <property type="project" value="UniProtKB-SubCell"/>
</dbReference>
<evidence type="ECO:0000256" key="5">
    <source>
        <dbReference type="ARBA" id="ARBA00022989"/>
    </source>
</evidence>
<dbReference type="PANTHER" id="PTHR48022:SF31">
    <property type="entry name" value="HEXOSE TRANSPORTER"/>
    <property type="match status" value="1"/>
</dbReference>
<gene>
    <name evidence="10" type="ORF">PPNO1_LOCUS7357</name>
</gene>
<dbReference type="Proteomes" id="UP000838763">
    <property type="component" value="Unassembled WGS sequence"/>
</dbReference>
<feature type="transmembrane region" description="Helical" evidence="8">
    <location>
        <begin position="177"/>
        <end position="196"/>
    </location>
</feature>
<feature type="transmembrane region" description="Helical" evidence="8">
    <location>
        <begin position="116"/>
        <end position="133"/>
    </location>
</feature>
<evidence type="ECO:0000256" key="6">
    <source>
        <dbReference type="ARBA" id="ARBA00023136"/>
    </source>
</evidence>
<dbReference type="AlphaFoldDB" id="A0A9P1H9Q3"/>
<dbReference type="Pfam" id="PF00083">
    <property type="entry name" value="Sugar_tr"/>
    <property type="match status" value="1"/>
</dbReference>
<feature type="transmembrane region" description="Helical" evidence="8">
    <location>
        <begin position="202"/>
        <end position="223"/>
    </location>
</feature>
<feature type="transmembrane region" description="Helical" evidence="8">
    <location>
        <begin position="394"/>
        <end position="418"/>
    </location>
</feature>
<name>A0A9P1H9Q3_9PEZI</name>
<dbReference type="InterPro" id="IPR050360">
    <property type="entry name" value="MFS_Sugar_Transporters"/>
</dbReference>
<feature type="transmembrane region" description="Helical" evidence="8">
    <location>
        <begin position="460"/>
        <end position="479"/>
    </location>
</feature>
<dbReference type="InterPro" id="IPR003663">
    <property type="entry name" value="Sugar/inositol_transpt"/>
</dbReference>
<evidence type="ECO:0000313" key="11">
    <source>
        <dbReference type="Proteomes" id="UP000838763"/>
    </source>
</evidence>
<keyword evidence="4 8" id="KW-0812">Transmembrane</keyword>
<reference evidence="10" key="1">
    <citation type="submission" date="2022-11" db="EMBL/GenBank/DDBJ databases">
        <authorList>
            <person name="Scott C."/>
            <person name="Bruce N."/>
        </authorList>
    </citation>
    <scope>NUCLEOTIDE SEQUENCE</scope>
</reference>
<evidence type="ECO:0000256" key="8">
    <source>
        <dbReference type="SAM" id="Phobius"/>
    </source>
</evidence>
<evidence type="ECO:0000256" key="7">
    <source>
        <dbReference type="RuleBase" id="RU003346"/>
    </source>
</evidence>
<dbReference type="EMBL" id="CALLCH030000017">
    <property type="protein sequence ID" value="CAI4217754.1"/>
    <property type="molecule type" value="Genomic_DNA"/>
</dbReference>
<evidence type="ECO:0000256" key="1">
    <source>
        <dbReference type="ARBA" id="ARBA00004141"/>
    </source>
</evidence>
<feature type="transmembrane region" description="Helical" evidence="8">
    <location>
        <begin position="293"/>
        <end position="311"/>
    </location>
</feature>
<keyword evidence="5 8" id="KW-1133">Transmembrane helix</keyword>
<sequence>MVFGMFKTPAGNNVETAQEEAPKFERVVWYREPGLRALYWHAFILCVSSASTGYDGVTSITRMFFNSVQNFDSWTGFFNNPQGARLGLLGASYQIASVISIPIVPYITDNFGRKPSIALGFVIMTIGGILQGASQNFGGGRILLGFGNSFAQIASPMLLTEICHPQHRARMTTVYNCLWNAGAFIVAWTAFGTDFIGNEWSWRIPAILQGAPSFFQLIFLWWIPESPRFLIAKDRCDEALNILAKYHANGDTQNATVQYEFKEIRDTIKLEQKANNSSRYVDFFKTKGNRYRLMILISLGFFSQWSGNAIVSNYSRVLYQAVGIDDSTSRLGLSAGQTSMSCIVSLAFAMMVDRWGRRPIFLLATGGMWMTLIFWTLCFGLYEVHGKAGADIGVIFFIWLFSFFYATAWSGLLVAYAIEILPYSLRGKGLMILNVCIQAALALNNQANPVAFEFWEGETWKLYVIYVAWVFLELLFVYFKYVETKGPTLEEIVKIIDGPDAQVAEIDLGNVNDDRASEKEASATIGHKE</sequence>
<comment type="subcellular location">
    <subcellularLocation>
        <location evidence="1">Membrane</location>
        <topology evidence="1">Multi-pass membrane protein</topology>
    </subcellularLocation>
</comment>
<dbReference type="PANTHER" id="PTHR48022">
    <property type="entry name" value="PLASTIDIC GLUCOSE TRANSPORTER 4"/>
    <property type="match status" value="1"/>
</dbReference>
<proteinExistence type="inferred from homology"/>
<evidence type="ECO:0000259" key="9">
    <source>
        <dbReference type="PROSITE" id="PS50850"/>
    </source>
</evidence>
<feature type="transmembrane region" description="Helical" evidence="8">
    <location>
        <begin position="331"/>
        <end position="352"/>
    </location>
</feature>
<evidence type="ECO:0000256" key="4">
    <source>
        <dbReference type="ARBA" id="ARBA00022692"/>
    </source>
</evidence>
<dbReference type="SUPFAM" id="SSF103473">
    <property type="entry name" value="MFS general substrate transporter"/>
    <property type="match status" value="1"/>
</dbReference>
<keyword evidence="6 8" id="KW-0472">Membrane</keyword>
<evidence type="ECO:0000256" key="2">
    <source>
        <dbReference type="ARBA" id="ARBA00010992"/>
    </source>
</evidence>
<dbReference type="InterPro" id="IPR036259">
    <property type="entry name" value="MFS_trans_sf"/>
</dbReference>
<protein>
    <recommendedName>
        <fullName evidence="9">Major facilitator superfamily (MFS) profile domain-containing protein</fullName>
    </recommendedName>
</protein>
<feature type="transmembrane region" description="Helical" evidence="8">
    <location>
        <begin position="359"/>
        <end position="382"/>
    </location>
</feature>
<dbReference type="NCBIfam" id="TIGR00879">
    <property type="entry name" value="SP"/>
    <property type="match status" value="1"/>
</dbReference>
<dbReference type="FunFam" id="1.20.1250.20:FF:000117">
    <property type="entry name" value="MFS hexose transporter"/>
    <property type="match status" value="1"/>
</dbReference>
<evidence type="ECO:0000256" key="3">
    <source>
        <dbReference type="ARBA" id="ARBA00022448"/>
    </source>
</evidence>
<evidence type="ECO:0000313" key="10">
    <source>
        <dbReference type="EMBL" id="CAI4217754.1"/>
    </source>
</evidence>
<accession>A0A9P1H9Q3</accession>
<comment type="similarity">
    <text evidence="2 7">Belongs to the major facilitator superfamily. Sugar transporter (TC 2.A.1.1) family.</text>
</comment>
<dbReference type="OrthoDB" id="6133115at2759"/>
<feature type="transmembrane region" description="Helical" evidence="8">
    <location>
        <begin position="86"/>
        <end position="104"/>
    </location>
</feature>
<feature type="domain" description="Major facilitator superfamily (MFS) profile" evidence="9">
    <location>
        <begin position="41"/>
        <end position="485"/>
    </location>
</feature>
<dbReference type="InterPro" id="IPR005828">
    <property type="entry name" value="MFS_sugar_transport-like"/>
</dbReference>
<dbReference type="InterPro" id="IPR020846">
    <property type="entry name" value="MFS_dom"/>
</dbReference>
<keyword evidence="11" id="KW-1185">Reference proteome</keyword>